<protein>
    <recommendedName>
        <fullName evidence="1">F-box domain-containing protein</fullName>
    </recommendedName>
</protein>
<dbReference type="OrthoDB" id="1194581at2759"/>
<dbReference type="PANTHER" id="PTHR32212">
    <property type="entry name" value="CYCLIN-LIKE F-BOX"/>
    <property type="match status" value="1"/>
</dbReference>
<dbReference type="SUPFAM" id="SSF81383">
    <property type="entry name" value="F-box domain"/>
    <property type="match status" value="1"/>
</dbReference>
<sequence>MEKLKTCSGHDNDDDGIDRISELPEDVIHRIMKFLHKAEDATRISILSKKFFSIWCSFSALDFDFCYSQNLNKFKVWDTDYVLNSIHFRVQHRRLCKNNKNSCLQRLRFAAPLHGGFEPRQ</sequence>
<organism evidence="2 3">
    <name type="scientific">Rhamnella rubrinervis</name>
    <dbReference type="NCBI Taxonomy" id="2594499"/>
    <lineage>
        <taxon>Eukaryota</taxon>
        <taxon>Viridiplantae</taxon>
        <taxon>Streptophyta</taxon>
        <taxon>Embryophyta</taxon>
        <taxon>Tracheophyta</taxon>
        <taxon>Spermatophyta</taxon>
        <taxon>Magnoliopsida</taxon>
        <taxon>eudicotyledons</taxon>
        <taxon>Gunneridae</taxon>
        <taxon>Pentapetalae</taxon>
        <taxon>rosids</taxon>
        <taxon>fabids</taxon>
        <taxon>Rosales</taxon>
        <taxon>Rhamnaceae</taxon>
        <taxon>rhamnoid group</taxon>
        <taxon>Rhamneae</taxon>
        <taxon>Rhamnella</taxon>
    </lineage>
</organism>
<gene>
    <name evidence="2" type="ORF">FNV43_RR09009</name>
</gene>
<accession>A0A8K0MJF9</accession>
<reference evidence="2" key="1">
    <citation type="submission" date="2020-03" db="EMBL/GenBank/DDBJ databases">
        <title>A high-quality chromosome-level genome assembly of a woody plant with both climbing and erect habits, Rhamnella rubrinervis.</title>
        <authorList>
            <person name="Lu Z."/>
            <person name="Yang Y."/>
            <person name="Zhu X."/>
            <person name="Sun Y."/>
        </authorList>
    </citation>
    <scope>NUCLEOTIDE SEQUENCE</scope>
    <source>
        <strain evidence="2">BYM</strain>
        <tissue evidence="2">Leaf</tissue>
    </source>
</reference>
<dbReference type="InterPro" id="IPR001810">
    <property type="entry name" value="F-box_dom"/>
</dbReference>
<dbReference type="Proteomes" id="UP000796880">
    <property type="component" value="Unassembled WGS sequence"/>
</dbReference>
<name>A0A8K0MJF9_9ROSA</name>
<evidence type="ECO:0000313" key="3">
    <source>
        <dbReference type="Proteomes" id="UP000796880"/>
    </source>
</evidence>
<proteinExistence type="predicted"/>
<keyword evidence="3" id="KW-1185">Reference proteome</keyword>
<dbReference type="Pfam" id="PF00646">
    <property type="entry name" value="F-box"/>
    <property type="match status" value="1"/>
</dbReference>
<evidence type="ECO:0000313" key="2">
    <source>
        <dbReference type="EMBL" id="KAF3448296.1"/>
    </source>
</evidence>
<dbReference type="PANTHER" id="PTHR32212:SF461">
    <property type="entry name" value="F-BOX DOMAIN-CONTAINING PROTEIN"/>
    <property type="match status" value="1"/>
</dbReference>
<dbReference type="AlphaFoldDB" id="A0A8K0MJF9"/>
<feature type="domain" description="F-box" evidence="1">
    <location>
        <begin position="20"/>
        <end position="58"/>
    </location>
</feature>
<dbReference type="InterPro" id="IPR036047">
    <property type="entry name" value="F-box-like_dom_sf"/>
</dbReference>
<comment type="caution">
    <text evidence="2">The sequence shown here is derived from an EMBL/GenBank/DDBJ whole genome shotgun (WGS) entry which is preliminary data.</text>
</comment>
<evidence type="ECO:0000259" key="1">
    <source>
        <dbReference type="Pfam" id="PF00646"/>
    </source>
</evidence>
<dbReference type="EMBL" id="VOIH02000004">
    <property type="protein sequence ID" value="KAF3448296.1"/>
    <property type="molecule type" value="Genomic_DNA"/>
</dbReference>